<dbReference type="Proteomes" id="UP000054776">
    <property type="component" value="Unassembled WGS sequence"/>
</dbReference>
<sequence length="283" mass="32766">MEINDDGETREAEILVLELKEKATDEEEGKKEAVANDAGKVNDDNVALSDDSDDVDVDVDEELLQVYSKKWKIYIMNTVLSKLDTVRKLNAVERKIYDWETQELGREQASCEKCAKVDDVKQSPKDELMRVSSTKAINENDRRYSSPSMFTIPENEVLAILREMRDTVMENRSIDELTTEEVCYVIAFILVLNAVMLLKQRIDNQLRLKESDFSCDEDYTPPILSALGNVEELMVFKDHGQQFEDDSASTSESTYRIPNKLYSWREELYHFKQIIKSSKRKNY</sequence>
<accession>A0A0V1BQV0</accession>
<proteinExistence type="predicted"/>
<keyword evidence="3" id="KW-1185">Reference proteome</keyword>
<reference evidence="2 3" key="1">
    <citation type="submission" date="2015-01" db="EMBL/GenBank/DDBJ databases">
        <title>Evolution of Trichinella species and genotypes.</title>
        <authorList>
            <person name="Korhonen P.K."/>
            <person name="Edoardo P."/>
            <person name="Giuseppe L.R."/>
            <person name="Gasser R.B."/>
        </authorList>
    </citation>
    <scope>NUCLEOTIDE SEQUENCE [LARGE SCALE GENOMIC DNA]</scope>
    <source>
        <strain evidence="2">ISS3</strain>
    </source>
</reference>
<dbReference type="EMBL" id="JYDH01000017">
    <property type="protein sequence ID" value="KRY39620.1"/>
    <property type="molecule type" value="Genomic_DNA"/>
</dbReference>
<dbReference type="OrthoDB" id="5919132at2759"/>
<dbReference type="InParanoid" id="A0A0V1BQV0"/>
<evidence type="ECO:0000313" key="2">
    <source>
        <dbReference type="EMBL" id="KRY39620.1"/>
    </source>
</evidence>
<dbReference type="AlphaFoldDB" id="A0A0V1BQV0"/>
<evidence type="ECO:0000256" key="1">
    <source>
        <dbReference type="SAM" id="MobiDB-lite"/>
    </source>
</evidence>
<comment type="caution">
    <text evidence="2">The sequence shown here is derived from an EMBL/GenBank/DDBJ whole genome shotgun (WGS) entry which is preliminary data.</text>
</comment>
<organism evidence="2 3">
    <name type="scientific">Trichinella spiralis</name>
    <name type="common">Trichina worm</name>
    <dbReference type="NCBI Taxonomy" id="6334"/>
    <lineage>
        <taxon>Eukaryota</taxon>
        <taxon>Metazoa</taxon>
        <taxon>Ecdysozoa</taxon>
        <taxon>Nematoda</taxon>
        <taxon>Enoplea</taxon>
        <taxon>Dorylaimia</taxon>
        <taxon>Trichinellida</taxon>
        <taxon>Trichinellidae</taxon>
        <taxon>Trichinella</taxon>
    </lineage>
</organism>
<name>A0A0V1BQV0_TRISP</name>
<evidence type="ECO:0000313" key="3">
    <source>
        <dbReference type="Proteomes" id="UP000054776"/>
    </source>
</evidence>
<feature type="region of interest" description="Disordered" evidence="1">
    <location>
        <begin position="22"/>
        <end position="52"/>
    </location>
</feature>
<feature type="compositionally biased region" description="Basic and acidic residues" evidence="1">
    <location>
        <begin position="22"/>
        <end position="34"/>
    </location>
</feature>
<gene>
    <name evidence="2" type="ORF">T01_7</name>
</gene>
<protein>
    <submittedName>
        <fullName evidence="2">Uncharacterized protein</fullName>
    </submittedName>
</protein>